<evidence type="ECO:0000313" key="3">
    <source>
        <dbReference type="EMBL" id="SPZ16532.1"/>
    </source>
</evidence>
<organism evidence="3 4">
    <name type="scientific">Pseudomonas luteola</name>
    <dbReference type="NCBI Taxonomy" id="47886"/>
    <lineage>
        <taxon>Bacteria</taxon>
        <taxon>Pseudomonadati</taxon>
        <taxon>Pseudomonadota</taxon>
        <taxon>Gammaproteobacteria</taxon>
        <taxon>Pseudomonadales</taxon>
        <taxon>Pseudomonadaceae</taxon>
        <taxon>Pseudomonas</taxon>
    </lineage>
</organism>
<keyword evidence="5" id="KW-1185">Reference proteome</keyword>
<gene>
    <name evidence="2" type="ORF">IRZ65_12355</name>
    <name evidence="3" type="ORF">NCTC11842_05565</name>
</gene>
<dbReference type="Pfam" id="PF00903">
    <property type="entry name" value="Glyoxalase"/>
    <property type="match status" value="1"/>
</dbReference>
<dbReference type="InterPro" id="IPR037523">
    <property type="entry name" value="VOC_core"/>
</dbReference>
<name>A0A2X2D5X2_PSELU</name>
<evidence type="ECO:0000313" key="5">
    <source>
        <dbReference type="Proteomes" id="UP000626180"/>
    </source>
</evidence>
<dbReference type="RefSeq" id="WP_010798862.1">
    <property type="nucleotide sequence ID" value="NZ_CP069263.1"/>
</dbReference>
<sequence>MYPKLNRIMLYVRDVQVTCTFYERYFGFASKIDVDDLIAELIPKDKDGGAIIMVHPAGKGIKVGQAAVKLVFDVKDVDSFKEQCMTQGLRFGITHHADGYSFANAKDPDGNSISISSRAFAVLSR</sequence>
<keyword evidence="3" id="KW-0560">Oxidoreductase</keyword>
<dbReference type="GO" id="GO:0051213">
    <property type="term" value="F:dioxygenase activity"/>
    <property type="evidence" value="ECO:0007669"/>
    <property type="project" value="UniProtKB-KW"/>
</dbReference>
<dbReference type="Proteomes" id="UP000626180">
    <property type="component" value="Unassembled WGS sequence"/>
</dbReference>
<reference evidence="3 4" key="1">
    <citation type="submission" date="2018-06" db="EMBL/GenBank/DDBJ databases">
        <authorList>
            <consortium name="Pathogen Informatics"/>
            <person name="Doyle S."/>
        </authorList>
    </citation>
    <scope>NUCLEOTIDE SEQUENCE [LARGE SCALE GENOMIC DNA]</scope>
    <source>
        <strain evidence="3 4">NCTC11842</strain>
    </source>
</reference>
<evidence type="ECO:0000313" key="2">
    <source>
        <dbReference type="EMBL" id="MBF8641471.1"/>
    </source>
</evidence>
<dbReference type="PROSITE" id="PS51819">
    <property type="entry name" value="VOC"/>
    <property type="match status" value="1"/>
</dbReference>
<dbReference type="EMBL" id="UAUF01000015">
    <property type="protein sequence ID" value="SPZ16532.1"/>
    <property type="molecule type" value="Genomic_DNA"/>
</dbReference>
<evidence type="ECO:0000259" key="1">
    <source>
        <dbReference type="PROSITE" id="PS51819"/>
    </source>
</evidence>
<dbReference type="EMBL" id="JADMCD010000005">
    <property type="protein sequence ID" value="MBF8641471.1"/>
    <property type="molecule type" value="Genomic_DNA"/>
</dbReference>
<accession>A0A2X2D5X2</accession>
<dbReference type="AlphaFoldDB" id="A0A2X2D5X2"/>
<protein>
    <submittedName>
        <fullName evidence="3">Glyoxalase bleomycin resistance protein dioxygenase</fullName>
    </submittedName>
    <submittedName>
        <fullName evidence="2">VOC family protein</fullName>
    </submittedName>
</protein>
<dbReference type="Gene3D" id="3.10.180.10">
    <property type="entry name" value="2,3-Dihydroxybiphenyl 1,2-Dioxygenase, domain 1"/>
    <property type="match status" value="1"/>
</dbReference>
<dbReference type="SUPFAM" id="SSF54593">
    <property type="entry name" value="Glyoxalase/Bleomycin resistance protein/Dihydroxybiphenyl dioxygenase"/>
    <property type="match status" value="1"/>
</dbReference>
<dbReference type="Proteomes" id="UP000250443">
    <property type="component" value="Unassembled WGS sequence"/>
</dbReference>
<proteinExistence type="predicted"/>
<reference evidence="2 5" key="2">
    <citation type="submission" date="2020-10" db="EMBL/GenBank/DDBJ databases">
        <title>Genome sequences of Pseudomonas isolates.</title>
        <authorList>
            <person name="Wessels L."/>
            <person name="Reich F."/>
            <person name="Hammerl J."/>
        </authorList>
    </citation>
    <scope>NUCLEOTIDE SEQUENCE [LARGE SCALE GENOMIC DNA]</scope>
    <source>
        <strain evidence="2 5">20-MO00624-0</strain>
    </source>
</reference>
<dbReference type="InterPro" id="IPR004360">
    <property type="entry name" value="Glyas_Fos-R_dOase_dom"/>
</dbReference>
<evidence type="ECO:0000313" key="4">
    <source>
        <dbReference type="Proteomes" id="UP000250443"/>
    </source>
</evidence>
<dbReference type="InterPro" id="IPR029068">
    <property type="entry name" value="Glyas_Bleomycin-R_OHBP_Dase"/>
</dbReference>
<feature type="domain" description="VOC" evidence="1">
    <location>
        <begin position="4"/>
        <end position="118"/>
    </location>
</feature>
<keyword evidence="3" id="KW-0223">Dioxygenase</keyword>